<feature type="transmembrane region" description="Helical" evidence="6">
    <location>
        <begin position="21"/>
        <end position="47"/>
    </location>
</feature>
<dbReference type="PANTHER" id="PTHR30250:SF11">
    <property type="entry name" value="O-ANTIGEN TRANSPORTER-RELATED"/>
    <property type="match status" value="1"/>
</dbReference>
<dbReference type="EMBL" id="CP151657">
    <property type="protein sequence ID" value="WZP16496.1"/>
    <property type="molecule type" value="Genomic_DNA"/>
</dbReference>
<reference evidence="7 8" key="1">
    <citation type="submission" date="2024-04" db="EMBL/GenBank/DDBJ databases">
        <title>Arthrobacter sp. from Plains bison fecal sample.</title>
        <authorList>
            <person name="Ruzzini A."/>
        </authorList>
    </citation>
    <scope>NUCLEOTIDE SEQUENCE [LARGE SCALE GENOMIC DNA]</scope>
    <source>
        <strain evidence="7 8">EINP1</strain>
    </source>
</reference>
<feature type="transmembrane region" description="Helical" evidence="6">
    <location>
        <begin position="347"/>
        <end position="368"/>
    </location>
</feature>
<keyword evidence="3 6" id="KW-0812">Transmembrane</keyword>
<keyword evidence="2" id="KW-1003">Cell membrane</keyword>
<evidence type="ECO:0000313" key="8">
    <source>
        <dbReference type="Proteomes" id="UP001448858"/>
    </source>
</evidence>
<dbReference type="PANTHER" id="PTHR30250">
    <property type="entry name" value="PST FAMILY PREDICTED COLANIC ACID TRANSPORTER"/>
    <property type="match status" value="1"/>
</dbReference>
<evidence type="ECO:0000256" key="1">
    <source>
        <dbReference type="ARBA" id="ARBA00004651"/>
    </source>
</evidence>
<keyword evidence="5 6" id="KW-0472">Membrane</keyword>
<accession>A0ABZ2ZWF2</accession>
<comment type="subcellular location">
    <subcellularLocation>
        <location evidence="1">Cell membrane</location>
        <topology evidence="1">Multi-pass membrane protein</topology>
    </subcellularLocation>
</comment>
<evidence type="ECO:0008006" key="9">
    <source>
        <dbReference type="Google" id="ProtNLM"/>
    </source>
</evidence>
<protein>
    <recommendedName>
        <fullName evidence="9">Polysaccharide biosynthesis protein</fullName>
    </recommendedName>
</protein>
<evidence type="ECO:0000256" key="4">
    <source>
        <dbReference type="ARBA" id="ARBA00022989"/>
    </source>
</evidence>
<proteinExistence type="predicted"/>
<sequence length="439" mass="44883">MGKTAKAPGADGADKGMGQGSAAGVGAASLASAAVGYVVIVVAARTLDKQDNAAFLTFWSAVFLVIGVLGGIAVETTRAAKTARSLADAGTGEGGPRRPRMGPVALAIGAGTGLVLAAASPLWAPPVFGSYSGALVPVVCVTALFYAGHAVMMGQFGGLQQWGMYSRVVAFESVVRLAALIAVVLIGASVAGLAWATAAGVAAWLVFIMLSPRSRQAFLLRADVGLRPYLRTVWHACMAAAASASLVVGFPVLLRLTTTDGVYLESAALLMALSLTRAPLMIPLQAYQGVAITHFMSRRSEGLKAVAPIFGLVLGVAVVGAVAAWLVGPWLMVAFFGEHYEMSGMVLAALTFDAGFLALLTLTGALTIASNRHRAYSLGWVSASVVSFALLWLPLDIETRAVISLAAGPLIGIAVHLWVIVRASPRSTAGGSVAAAPTA</sequence>
<evidence type="ECO:0000313" key="7">
    <source>
        <dbReference type="EMBL" id="WZP16496.1"/>
    </source>
</evidence>
<evidence type="ECO:0000256" key="6">
    <source>
        <dbReference type="SAM" id="Phobius"/>
    </source>
</evidence>
<dbReference type="Proteomes" id="UP001448858">
    <property type="component" value="Chromosome"/>
</dbReference>
<evidence type="ECO:0000256" key="3">
    <source>
        <dbReference type="ARBA" id="ARBA00022692"/>
    </source>
</evidence>
<keyword evidence="8" id="KW-1185">Reference proteome</keyword>
<evidence type="ECO:0000256" key="2">
    <source>
        <dbReference type="ARBA" id="ARBA00022475"/>
    </source>
</evidence>
<dbReference type="InterPro" id="IPR050833">
    <property type="entry name" value="Poly_Biosynth_Transport"/>
</dbReference>
<feature type="transmembrane region" description="Helical" evidence="6">
    <location>
        <begin position="375"/>
        <end position="395"/>
    </location>
</feature>
<organism evidence="7 8">
    <name type="scientific">Arthrobacter citreus</name>
    <dbReference type="NCBI Taxonomy" id="1670"/>
    <lineage>
        <taxon>Bacteria</taxon>
        <taxon>Bacillati</taxon>
        <taxon>Actinomycetota</taxon>
        <taxon>Actinomycetes</taxon>
        <taxon>Micrococcales</taxon>
        <taxon>Micrococcaceae</taxon>
        <taxon>Arthrobacter</taxon>
    </lineage>
</organism>
<feature type="transmembrane region" description="Helical" evidence="6">
    <location>
        <begin position="104"/>
        <end position="124"/>
    </location>
</feature>
<gene>
    <name evidence="7" type="ORF">AAE021_02580</name>
</gene>
<feature type="transmembrane region" description="Helical" evidence="6">
    <location>
        <begin position="305"/>
        <end position="327"/>
    </location>
</feature>
<feature type="transmembrane region" description="Helical" evidence="6">
    <location>
        <begin position="130"/>
        <end position="152"/>
    </location>
</feature>
<feature type="transmembrane region" description="Helical" evidence="6">
    <location>
        <begin position="53"/>
        <end position="74"/>
    </location>
</feature>
<feature type="transmembrane region" description="Helical" evidence="6">
    <location>
        <begin position="232"/>
        <end position="254"/>
    </location>
</feature>
<feature type="transmembrane region" description="Helical" evidence="6">
    <location>
        <begin position="401"/>
        <end position="421"/>
    </location>
</feature>
<name>A0ABZ2ZWF2_9MICC</name>
<dbReference type="RefSeq" id="WP_342024107.1">
    <property type="nucleotide sequence ID" value="NZ_CP151657.1"/>
</dbReference>
<keyword evidence="4 6" id="KW-1133">Transmembrane helix</keyword>
<evidence type="ECO:0000256" key="5">
    <source>
        <dbReference type="ARBA" id="ARBA00023136"/>
    </source>
</evidence>